<feature type="compositionally biased region" description="Polar residues" evidence="9">
    <location>
        <begin position="1161"/>
        <end position="1171"/>
    </location>
</feature>
<dbReference type="Pfam" id="PF21353">
    <property type="entry name" value="Per3-like_PAS-A"/>
    <property type="match status" value="1"/>
</dbReference>
<feature type="compositionally biased region" description="Low complexity" evidence="9">
    <location>
        <begin position="1217"/>
        <end position="1235"/>
    </location>
</feature>
<feature type="compositionally biased region" description="Low complexity" evidence="9">
    <location>
        <begin position="128"/>
        <end position="153"/>
    </location>
</feature>
<keyword evidence="8" id="KW-0539">Nucleus</keyword>
<feature type="compositionally biased region" description="Gly residues" evidence="9">
    <location>
        <begin position="48"/>
        <end position="58"/>
    </location>
</feature>
<organism evidence="11 12">
    <name type="scientific">Pangasianodon hypophthalmus</name>
    <name type="common">Striped catfish</name>
    <name type="synonym">Helicophagus hypophthalmus</name>
    <dbReference type="NCBI Taxonomy" id="310915"/>
    <lineage>
        <taxon>Eukaryota</taxon>
        <taxon>Metazoa</taxon>
        <taxon>Chordata</taxon>
        <taxon>Craniata</taxon>
        <taxon>Vertebrata</taxon>
        <taxon>Euteleostomi</taxon>
        <taxon>Actinopterygii</taxon>
        <taxon>Neopterygii</taxon>
        <taxon>Teleostei</taxon>
        <taxon>Ostariophysi</taxon>
        <taxon>Siluriformes</taxon>
        <taxon>Pangasiidae</taxon>
        <taxon>Pangasianodon</taxon>
    </lineage>
</organism>
<dbReference type="CDD" id="cd00130">
    <property type="entry name" value="PAS"/>
    <property type="match status" value="1"/>
</dbReference>
<feature type="compositionally biased region" description="Polar residues" evidence="9">
    <location>
        <begin position="154"/>
        <end position="173"/>
    </location>
</feature>
<keyword evidence="5" id="KW-0805">Transcription regulation</keyword>
<gene>
    <name evidence="11" type="ORF">PHYPO_G00193120</name>
</gene>
<feature type="region of interest" description="Disordered" evidence="9">
    <location>
        <begin position="1112"/>
        <end position="1174"/>
    </location>
</feature>
<evidence type="ECO:0000259" key="10">
    <source>
        <dbReference type="PROSITE" id="PS50112"/>
    </source>
</evidence>
<dbReference type="InterPro" id="IPR000014">
    <property type="entry name" value="PAS"/>
</dbReference>
<dbReference type="SMART" id="SM00091">
    <property type="entry name" value="PAS"/>
    <property type="match status" value="2"/>
</dbReference>
<dbReference type="GO" id="GO:0000976">
    <property type="term" value="F:transcription cis-regulatory region binding"/>
    <property type="evidence" value="ECO:0007669"/>
    <property type="project" value="TreeGrafter"/>
</dbReference>
<dbReference type="FunFam" id="3.30.450.20:FF:000013">
    <property type="entry name" value="Period circadian protein homolog 2"/>
    <property type="match status" value="1"/>
</dbReference>
<feature type="region of interest" description="Disordered" evidence="9">
    <location>
        <begin position="680"/>
        <end position="711"/>
    </location>
</feature>
<feature type="compositionally biased region" description="Basic and acidic residues" evidence="9">
    <location>
        <begin position="1437"/>
        <end position="1450"/>
    </location>
</feature>
<comment type="caution">
    <text evidence="11">The sequence shown here is derived from an EMBL/GenBank/DDBJ whole genome shotgun (WGS) entry which is preliminary data.</text>
</comment>
<dbReference type="FunFam" id="3.30.450.20:FF:000004">
    <property type="entry name" value="Period circadian protein homolog 3"/>
    <property type="match status" value="1"/>
</dbReference>
<feature type="compositionally biased region" description="Basic and acidic residues" evidence="9">
    <location>
        <begin position="1390"/>
        <end position="1412"/>
    </location>
</feature>
<keyword evidence="7" id="KW-0804">Transcription</keyword>
<feature type="region of interest" description="Disordered" evidence="9">
    <location>
        <begin position="1057"/>
        <end position="1099"/>
    </location>
</feature>
<dbReference type="GO" id="GO:0043153">
    <property type="term" value="P:entrainment of circadian clock by photoperiod"/>
    <property type="evidence" value="ECO:0007669"/>
    <property type="project" value="TreeGrafter"/>
</dbReference>
<feature type="region of interest" description="Disordered" evidence="9">
    <location>
        <begin position="760"/>
        <end position="830"/>
    </location>
</feature>
<evidence type="ECO:0000256" key="1">
    <source>
        <dbReference type="ARBA" id="ARBA00004123"/>
    </source>
</evidence>
<dbReference type="Gene3D" id="3.30.450.20">
    <property type="entry name" value="PAS domain"/>
    <property type="match status" value="2"/>
</dbReference>
<dbReference type="GO" id="GO:0005634">
    <property type="term" value="C:nucleus"/>
    <property type="evidence" value="ECO:0007669"/>
    <property type="project" value="UniProtKB-SubCell"/>
</dbReference>
<feature type="compositionally biased region" description="Basic residues" evidence="9">
    <location>
        <begin position="894"/>
        <end position="905"/>
    </location>
</feature>
<sequence length="1450" mass="154786">MSDDNSDSTPSNAPRVGAGGAEEEEEMVPQTSSPGMSGSSPSSNPANGGTGSSPGGESGPARLSGDNRGPNLDDMDALSSGNDSGERESEGGLERENGSRGRQSMRSYQSSSSHNGKDSGMMLETTESNKSSNSQSPSPPSSSLAYSLLSASSEQDPSSTSGCSSEQSARVQTQKELMRALKELKIRLPAEKKTKGRSSTLNALKYALSCVKQVQANQEYYHQWNVEECHGCSLDLSTFTIEELDNITSEYTLKNTDTFSMAVSFLSGKVVYISPQGSSLLRSKPEKLQGALFSELLAPQDVSTFYSSTAPCRLPPWASCIGSASPPVECTQEKSMFCRISADGSSSGDMRYYPFRLTPYQLTLRDSDTADPQPCCLLIAERVHSGYEAPRIPPDKRIFTTSHTPSCLFQEVDERAVPLLGYLPQDLVGTPVLLCLHPEDRPMMVAIHKKILQFAGQPFEHSPLRMCARNGEYLTIDTSWSSFVNPWSRKVAFIVGRHKVRTSPLNEDVFTLPRALEESTLTPDIAHLSEQIHRLLVQPVHSSSSQGYGSLASNGSHELQPSATSSSESNGTTLEDPAQLHKPMTFQQICKDVHMVKTSGQQVFIESRNRPPPRKHTATGSLRAVVDTVSDVAPPSKDPVLSQLVRKDPPSAYSYQQINCLDSIIRYLESCNVPNTVKRKCGSSSCTASSISDDDKQQDTPSNPKGPSVALVSESTSLPALTLHSKAESVASVTSQCSFSSTIVHVGDKKPPESDIVMEEAPTTPIPAPPVLHTLPPPPPPPPPAIAAAPSLPPPPTPPSPAVTTERDGCRRGGGAGGVAAAAAGGSGGGRLGLTKEVLSAHTQQEEQNFMCRFRDLSQLRVFDPTSVLRRHTTTPITRGARCSRDYPAMSNSGRRRGRGGKRLKHQETSEQGSSLGLSGPTGSLSTGVPAQDGAPNTPFPMAPPTTSSSWPPSVGSQNSLPSVPYPPGMLPLYPLYPPLSHPIADPAMHTGLRFPIQNPQVAPPMVPPMMALVLPNYMFPQIGTTVAQPGTATMSQPFYNPSVSFQYPIASTVPPPAPIQTVTPAPRNPSRCSTPQSCSQREGGVEREGTESPLFQSRCSSPLNLLQLEESPTSRLEAATALASGQQATPPSGGQGGGVGGPAAANQRSAAADSKENENGEANESNQDAMSSSSDLLDLLLQEDSRSGTGSAASGSGSSGTGSSGSGSGSSGSGSNGCSSSGSGTRSSQSSHTSKYFGSIDSSENDHSRKQTAGGNGEAQFIKCVLQDPIWLLMADTDEKIMMTYQLPIRDRETVLSEDSVALRAMQKHQPRFTEEQKRELGQVHPWIRTGRLPRAINISGCVGCKSPPTVPPAAPFDVEIHEMELCSVLDVTEDGATGEKRMQLDTAMDDREAEGEAQHRIDEDEEDKGRARMTRQLSDQEMAVEEQEVTSQMEAEERKGGHATDMRH</sequence>
<feature type="region of interest" description="Disordered" evidence="9">
    <location>
        <begin position="873"/>
        <end position="959"/>
    </location>
</feature>
<dbReference type="SUPFAM" id="SSF55785">
    <property type="entry name" value="PYP-like sensor domain (PAS domain)"/>
    <property type="match status" value="1"/>
</dbReference>
<feature type="region of interest" description="Disordered" evidence="9">
    <location>
        <begin position="1390"/>
        <end position="1450"/>
    </location>
</feature>
<feature type="region of interest" description="Disordered" evidence="9">
    <location>
        <begin position="1186"/>
        <end position="1256"/>
    </location>
</feature>
<feature type="compositionally biased region" description="Low complexity" evidence="9">
    <location>
        <begin position="945"/>
        <end position="954"/>
    </location>
</feature>
<feature type="compositionally biased region" description="Low complexity" evidence="9">
    <location>
        <begin position="32"/>
        <end position="47"/>
    </location>
</feature>
<dbReference type="PROSITE" id="PS50112">
    <property type="entry name" value="PAS"/>
    <property type="match status" value="1"/>
</dbReference>
<protein>
    <recommendedName>
        <fullName evidence="10">PAS domain-containing protein</fullName>
    </recommendedName>
</protein>
<feature type="compositionally biased region" description="Pro residues" evidence="9">
    <location>
        <begin position="764"/>
        <end position="801"/>
    </location>
</feature>
<feature type="compositionally biased region" description="Gly residues" evidence="9">
    <location>
        <begin position="1198"/>
        <end position="1216"/>
    </location>
</feature>
<feature type="region of interest" description="Disordered" evidence="9">
    <location>
        <begin position="1"/>
        <end position="173"/>
    </location>
</feature>
<dbReference type="PANTHER" id="PTHR11269:SF8">
    <property type="entry name" value="PERIOD CIRCADIAN PROTEIN HOMOLOG 1"/>
    <property type="match status" value="1"/>
</dbReference>
<evidence type="ECO:0000256" key="3">
    <source>
        <dbReference type="ARBA" id="ARBA00022490"/>
    </source>
</evidence>
<keyword evidence="4" id="KW-0677">Repeat</keyword>
<feature type="compositionally biased region" description="Low complexity" evidence="9">
    <location>
        <begin position="913"/>
        <end position="928"/>
    </location>
</feature>
<feature type="compositionally biased region" description="Low complexity" evidence="9">
    <location>
        <begin position="1186"/>
        <end position="1197"/>
    </location>
</feature>
<feature type="compositionally biased region" description="Basic and acidic residues" evidence="9">
    <location>
        <begin position="84"/>
        <end position="99"/>
    </location>
</feature>
<feature type="domain" description="PAS" evidence="10">
    <location>
        <begin position="412"/>
        <end position="455"/>
    </location>
</feature>
<dbReference type="EMBL" id="VFJC01000005">
    <property type="protein sequence ID" value="KAB5579267.1"/>
    <property type="molecule type" value="Genomic_DNA"/>
</dbReference>
<evidence type="ECO:0000256" key="7">
    <source>
        <dbReference type="ARBA" id="ARBA00023163"/>
    </source>
</evidence>
<evidence type="ECO:0000256" key="5">
    <source>
        <dbReference type="ARBA" id="ARBA00023015"/>
    </source>
</evidence>
<dbReference type="GO" id="GO:0005737">
    <property type="term" value="C:cytoplasm"/>
    <property type="evidence" value="ECO:0007669"/>
    <property type="project" value="UniProtKB-SubCell"/>
</dbReference>
<evidence type="ECO:0000256" key="8">
    <source>
        <dbReference type="ARBA" id="ARBA00023242"/>
    </source>
</evidence>
<dbReference type="InterPro" id="IPR022728">
    <property type="entry name" value="Period_circadian-like_C"/>
</dbReference>
<dbReference type="Pfam" id="PF12114">
    <property type="entry name" value="Period_C"/>
    <property type="match status" value="1"/>
</dbReference>
<keyword evidence="12" id="KW-1185">Reference proteome</keyword>
<evidence type="ECO:0000256" key="2">
    <source>
        <dbReference type="ARBA" id="ARBA00004496"/>
    </source>
</evidence>
<name>A0A5N5PK40_PANHP</name>
<dbReference type="Pfam" id="PF23170">
    <property type="entry name" value="bHLH_PER"/>
    <property type="match status" value="1"/>
</dbReference>
<keyword evidence="3" id="KW-0963">Cytoplasm</keyword>
<feature type="compositionally biased region" description="Polar residues" evidence="9">
    <location>
        <begin position="554"/>
        <end position="573"/>
    </location>
</feature>
<evidence type="ECO:0000313" key="12">
    <source>
        <dbReference type="Proteomes" id="UP000327468"/>
    </source>
</evidence>
<proteinExistence type="predicted"/>
<comment type="subcellular location">
    <subcellularLocation>
        <location evidence="2">Cytoplasm</location>
    </subcellularLocation>
    <subcellularLocation>
        <location evidence="1">Nucleus</location>
    </subcellularLocation>
</comment>
<dbReference type="InterPro" id="IPR013655">
    <property type="entry name" value="PAS_fold_3"/>
</dbReference>
<keyword evidence="6" id="KW-0090">Biological rhythms</keyword>
<dbReference type="InterPro" id="IPR057310">
    <property type="entry name" value="PER1-3_bHLH"/>
</dbReference>
<feature type="compositionally biased region" description="Low complexity" evidence="9">
    <location>
        <begin position="100"/>
        <end position="113"/>
    </location>
</feature>
<evidence type="ECO:0000256" key="9">
    <source>
        <dbReference type="SAM" id="MobiDB-lite"/>
    </source>
</evidence>
<evidence type="ECO:0000256" key="6">
    <source>
        <dbReference type="ARBA" id="ARBA00023108"/>
    </source>
</evidence>
<dbReference type="Proteomes" id="UP000327468">
    <property type="component" value="Chromosome 4"/>
</dbReference>
<evidence type="ECO:0000256" key="4">
    <source>
        <dbReference type="ARBA" id="ARBA00022737"/>
    </source>
</evidence>
<evidence type="ECO:0000313" key="11">
    <source>
        <dbReference type="EMBL" id="KAB5579267.1"/>
    </source>
</evidence>
<dbReference type="InterPro" id="IPR035965">
    <property type="entry name" value="PAS-like_dom_sf"/>
</dbReference>
<dbReference type="GO" id="GO:0032922">
    <property type="term" value="P:circadian regulation of gene expression"/>
    <property type="evidence" value="ECO:0007669"/>
    <property type="project" value="TreeGrafter"/>
</dbReference>
<dbReference type="PANTHER" id="PTHR11269">
    <property type="entry name" value="PERIOD CIRCADIAN PROTEIN"/>
    <property type="match status" value="1"/>
</dbReference>
<dbReference type="InterPro" id="IPR050760">
    <property type="entry name" value="Period_circadian_regulator"/>
</dbReference>
<feature type="compositionally biased region" description="Polar residues" evidence="9">
    <location>
        <begin position="1071"/>
        <end position="1081"/>
    </location>
</feature>
<reference evidence="11 12" key="1">
    <citation type="submission" date="2019-06" db="EMBL/GenBank/DDBJ databases">
        <title>A chromosome-scale genome assembly of the striped catfish, Pangasianodon hypophthalmus.</title>
        <authorList>
            <person name="Wen M."/>
            <person name="Zahm M."/>
            <person name="Roques C."/>
            <person name="Cabau C."/>
            <person name="Klopp C."/>
            <person name="Donnadieu C."/>
            <person name="Jouanno E."/>
            <person name="Avarre J.-C."/>
            <person name="Campet M."/>
            <person name="Ha T.T.T."/>
            <person name="Dugue R."/>
            <person name="Lampietro C."/>
            <person name="Louis A."/>
            <person name="Herpin A."/>
            <person name="Echchiki A."/>
            <person name="Berthelot C."/>
            <person name="Parey E."/>
            <person name="Roest-Crollius H."/>
            <person name="Braasch I."/>
            <person name="Postlethwait J."/>
            <person name="Bobe J."/>
            <person name="Montfort J."/>
            <person name="Bouchez O."/>
            <person name="Begum T."/>
            <person name="Schartl M."/>
            <person name="Guiguen Y."/>
        </authorList>
    </citation>
    <scope>NUCLEOTIDE SEQUENCE [LARGE SCALE GENOMIC DNA]</scope>
    <source>
        <strain evidence="11 12">Indonesia</strain>
        <tissue evidence="11">Blood</tissue>
    </source>
</reference>
<dbReference type="InterPro" id="IPR048814">
    <property type="entry name" value="Per1-3_PAS-A"/>
</dbReference>
<accession>A0A5N5PK40</accession>
<feature type="region of interest" description="Disordered" evidence="9">
    <location>
        <begin position="546"/>
        <end position="576"/>
    </location>
</feature>
<dbReference type="GO" id="GO:0000122">
    <property type="term" value="P:negative regulation of transcription by RNA polymerase II"/>
    <property type="evidence" value="ECO:0007669"/>
    <property type="project" value="TreeGrafter"/>
</dbReference>
<feature type="compositionally biased region" description="Low complexity" evidence="9">
    <location>
        <begin position="1143"/>
        <end position="1153"/>
    </location>
</feature>
<dbReference type="Pfam" id="PF08447">
    <property type="entry name" value="PAS_3"/>
    <property type="match status" value="1"/>
</dbReference>
<dbReference type="GO" id="GO:0001222">
    <property type="term" value="F:transcription corepressor binding"/>
    <property type="evidence" value="ECO:0007669"/>
    <property type="project" value="TreeGrafter"/>
</dbReference>